<organism evidence="1 2">
    <name type="scientific">Wolfiporia cocos (strain MD-104)</name>
    <name type="common">Brown rot fungus</name>
    <dbReference type="NCBI Taxonomy" id="742152"/>
    <lineage>
        <taxon>Eukaryota</taxon>
        <taxon>Fungi</taxon>
        <taxon>Dikarya</taxon>
        <taxon>Basidiomycota</taxon>
        <taxon>Agaricomycotina</taxon>
        <taxon>Agaricomycetes</taxon>
        <taxon>Polyporales</taxon>
        <taxon>Phaeolaceae</taxon>
        <taxon>Wolfiporia</taxon>
    </lineage>
</organism>
<dbReference type="Proteomes" id="UP000218811">
    <property type="component" value="Unassembled WGS sequence"/>
</dbReference>
<evidence type="ECO:0000313" key="1">
    <source>
        <dbReference type="EMBL" id="PCH44597.1"/>
    </source>
</evidence>
<protein>
    <submittedName>
        <fullName evidence="1">Uncharacterized protein</fullName>
    </submittedName>
</protein>
<proteinExistence type="predicted"/>
<accession>A0A2H3K820</accession>
<keyword evidence="2" id="KW-1185">Reference proteome</keyword>
<gene>
    <name evidence="1" type="ORF">WOLCODRAFT_139088</name>
</gene>
<evidence type="ECO:0000313" key="2">
    <source>
        <dbReference type="Proteomes" id="UP000218811"/>
    </source>
</evidence>
<reference evidence="1 2" key="1">
    <citation type="journal article" date="2012" name="Science">
        <title>The Paleozoic origin of enzymatic lignin decomposition reconstructed from 31 fungal genomes.</title>
        <authorList>
            <person name="Floudas D."/>
            <person name="Binder M."/>
            <person name="Riley R."/>
            <person name="Barry K."/>
            <person name="Blanchette R.A."/>
            <person name="Henrissat B."/>
            <person name="Martinez A.T."/>
            <person name="Otillar R."/>
            <person name="Spatafora J.W."/>
            <person name="Yadav J.S."/>
            <person name="Aerts A."/>
            <person name="Benoit I."/>
            <person name="Boyd A."/>
            <person name="Carlson A."/>
            <person name="Copeland A."/>
            <person name="Coutinho P.M."/>
            <person name="de Vries R.P."/>
            <person name="Ferreira P."/>
            <person name="Findley K."/>
            <person name="Foster B."/>
            <person name="Gaskell J."/>
            <person name="Glotzer D."/>
            <person name="Gorecki P."/>
            <person name="Heitman J."/>
            <person name="Hesse C."/>
            <person name="Hori C."/>
            <person name="Igarashi K."/>
            <person name="Jurgens J.A."/>
            <person name="Kallen N."/>
            <person name="Kersten P."/>
            <person name="Kohler A."/>
            <person name="Kuees U."/>
            <person name="Kumar T.K.A."/>
            <person name="Kuo A."/>
            <person name="LaButti K."/>
            <person name="Larrondo L.F."/>
            <person name="Lindquist E."/>
            <person name="Ling A."/>
            <person name="Lombard V."/>
            <person name="Lucas S."/>
            <person name="Lundell T."/>
            <person name="Martin R."/>
            <person name="McLaughlin D.J."/>
            <person name="Morgenstern I."/>
            <person name="Morin E."/>
            <person name="Murat C."/>
            <person name="Nagy L.G."/>
            <person name="Nolan M."/>
            <person name="Ohm R.A."/>
            <person name="Patyshakuliyeva A."/>
            <person name="Rokas A."/>
            <person name="Ruiz-Duenas F.J."/>
            <person name="Sabat G."/>
            <person name="Salamov A."/>
            <person name="Samejima M."/>
            <person name="Schmutz J."/>
            <person name="Slot J.C."/>
            <person name="St John F."/>
            <person name="Stenlid J."/>
            <person name="Sun H."/>
            <person name="Sun S."/>
            <person name="Syed K."/>
            <person name="Tsang A."/>
            <person name="Wiebenga A."/>
            <person name="Young D."/>
            <person name="Pisabarro A."/>
            <person name="Eastwood D.C."/>
            <person name="Martin F."/>
            <person name="Cullen D."/>
            <person name="Grigoriev I.V."/>
            <person name="Hibbett D.S."/>
        </authorList>
    </citation>
    <scope>NUCLEOTIDE SEQUENCE [LARGE SCALE GENOMIC DNA]</scope>
    <source>
        <strain evidence="1 2">MD-104</strain>
    </source>
</reference>
<sequence length="95" mass="10699">MRVYLERSADKFDGLGSRLDSVCSIRHSICTTYVALHSLHSGDHEVEWGWILLARCSLTLYHSDSLRLHGATNNISPSQFYCIVTNNKTISARDS</sequence>
<dbReference type="AlphaFoldDB" id="A0A2H3K820"/>
<name>A0A2H3K820_WOLCO</name>
<dbReference type="EMBL" id="KB468157">
    <property type="protein sequence ID" value="PCH44597.1"/>
    <property type="molecule type" value="Genomic_DNA"/>
</dbReference>